<keyword evidence="3" id="KW-1185">Reference proteome</keyword>
<dbReference type="InterPro" id="IPR037523">
    <property type="entry name" value="VOC_core"/>
</dbReference>
<dbReference type="EMBL" id="FRBI01000030">
    <property type="protein sequence ID" value="SHN26626.1"/>
    <property type="molecule type" value="Genomic_DNA"/>
</dbReference>
<evidence type="ECO:0000313" key="2">
    <source>
        <dbReference type="EMBL" id="SHN26626.1"/>
    </source>
</evidence>
<dbReference type="Pfam" id="PF00903">
    <property type="entry name" value="Glyoxalase"/>
    <property type="match status" value="1"/>
</dbReference>
<protein>
    <recommendedName>
        <fullName evidence="1">VOC domain-containing protein</fullName>
    </recommendedName>
</protein>
<dbReference type="OrthoDB" id="9798201at2"/>
<dbReference type="Gene3D" id="3.10.180.10">
    <property type="entry name" value="2,3-Dihydroxybiphenyl 1,2-Dioxygenase, domain 1"/>
    <property type="match status" value="1"/>
</dbReference>
<reference evidence="2 3" key="1">
    <citation type="submission" date="2016-11" db="EMBL/GenBank/DDBJ databases">
        <authorList>
            <person name="Jaros S."/>
            <person name="Januszkiewicz K."/>
            <person name="Wedrychowicz H."/>
        </authorList>
    </citation>
    <scope>NUCLEOTIDE SEQUENCE [LARGE SCALE GENOMIC DNA]</scope>
    <source>
        <strain evidence="2 3">CGMCC 4.2025</strain>
    </source>
</reference>
<dbReference type="PROSITE" id="PS51819">
    <property type="entry name" value="VOC"/>
    <property type="match status" value="1"/>
</dbReference>
<accession>A0A1M7Q8D1</accession>
<dbReference type="RefSeq" id="WP_073502286.1">
    <property type="nucleotide sequence ID" value="NZ_FRBI01000030.1"/>
</dbReference>
<name>A0A1M7Q8D1_9ACTN</name>
<gene>
    <name evidence="2" type="ORF">SAMN05216499_13039</name>
</gene>
<organism evidence="2 3">
    <name type="scientific">Actinacidiphila paucisporea</name>
    <dbReference type="NCBI Taxonomy" id="310782"/>
    <lineage>
        <taxon>Bacteria</taxon>
        <taxon>Bacillati</taxon>
        <taxon>Actinomycetota</taxon>
        <taxon>Actinomycetes</taxon>
        <taxon>Kitasatosporales</taxon>
        <taxon>Streptomycetaceae</taxon>
        <taxon>Actinacidiphila</taxon>
    </lineage>
</organism>
<proteinExistence type="predicted"/>
<feature type="domain" description="VOC" evidence="1">
    <location>
        <begin position="7"/>
        <end position="127"/>
    </location>
</feature>
<dbReference type="Proteomes" id="UP000184111">
    <property type="component" value="Unassembled WGS sequence"/>
</dbReference>
<sequence>MHDSAEDVVSVRYFADDMQAAIDFYTTHLGFAVQLSSVPAFAALTRGRLRLVLSGAGSSGARAMPDGRVPQPGGWNRILLMTQDIDAEVERLQAAGLKFRGEIVTGVGGSQIVLDDPCGNPVELFQPTL</sequence>
<dbReference type="STRING" id="310782.SAMN05216499_13039"/>
<dbReference type="SUPFAM" id="SSF54593">
    <property type="entry name" value="Glyoxalase/Bleomycin resistance protein/Dihydroxybiphenyl dioxygenase"/>
    <property type="match status" value="1"/>
</dbReference>
<dbReference type="InterPro" id="IPR029068">
    <property type="entry name" value="Glyas_Bleomycin-R_OHBP_Dase"/>
</dbReference>
<evidence type="ECO:0000313" key="3">
    <source>
        <dbReference type="Proteomes" id="UP000184111"/>
    </source>
</evidence>
<evidence type="ECO:0000259" key="1">
    <source>
        <dbReference type="PROSITE" id="PS51819"/>
    </source>
</evidence>
<dbReference type="AlphaFoldDB" id="A0A1M7Q8D1"/>
<dbReference type="InterPro" id="IPR004360">
    <property type="entry name" value="Glyas_Fos-R_dOase_dom"/>
</dbReference>